<dbReference type="Proteomes" id="UP000028487">
    <property type="component" value="Unassembled WGS sequence"/>
</dbReference>
<reference evidence="2" key="1">
    <citation type="submission" date="2013-07" db="EMBL/GenBank/DDBJ databases">
        <title>Sub-species coevolution in mutualistic symbiosis.</title>
        <authorList>
            <person name="Murfin K."/>
            <person name="Klassen J."/>
            <person name="Lee M."/>
            <person name="Forst S."/>
            <person name="Stock P."/>
            <person name="Goodrich-Blair H."/>
        </authorList>
    </citation>
    <scope>NUCLEOTIDE SEQUENCE [LARGE SCALE GENOMIC DNA]</scope>
    <source>
        <strain evidence="2">Feltiae Moldova</strain>
    </source>
</reference>
<dbReference type="RefSeq" id="WP_038223161.1">
    <property type="nucleotide sequence ID" value="NZ_CAWLWD010000118.1"/>
</dbReference>
<dbReference type="PANTHER" id="PTHR35849">
    <property type="entry name" value="BLR2341 PROTEIN"/>
    <property type="match status" value="1"/>
</dbReference>
<feature type="domain" description="STAS" evidence="1">
    <location>
        <begin position="52"/>
        <end position="111"/>
    </location>
</feature>
<organism evidence="2">
    <name type="scientific">Xenorhabdus bovienii str. feltiae Moldova</name>
    <dbReference type="NCBI Taxonomy" id="1398200"/>
    <lineage>
        <taxon>Bacteria</taxon>
        <taxon>Pseudomonadati</taxon>
        <taxon>Pseudomonadota</taxon>
        <taxon>Gammaproteobacteria</taxon>
        <taxon>Enterobacterales</taxon>
        <taxon>Morganellaceae</taxon>
        <taxon>Xenorhabdus</taxon>
    </lineage>
</organism>
<dbReference type="CDD" id="cd07043">
    <property type="entry name" value="STAS_anti-anti-sigma_factors"/>
    <property type="match status" value="1"/>
</dbReference>
<evidence type="ECO:0000259" key="1">
    <source>
        <dbReference type="PROSITE" id="PS50801"/>
    </source>
</evidence>
<name>A0A077NR10_XENBV</name>
<dbReference type="Pfam" id="PF13466">
    <property type="entry name" value="STAS_2"/>
    <property type="match status" value="1"/>
</dbReference>
<dbReference type="NCBIfam" id="NF033618">
    <property type="entry name" value="mlaB_1"/>
    <property type="match status" value="1"/>
</dbReference>
<dbReference type="InterPro" id="IPR052746">
    <property type="entry name" value="MlaB_ABC_Transporter"/>
</dbReference>
<dbReference type="InterPro" id="IPR049743">
    <property type="entry name" value="MlaB"/>
</dbReference>
<dbReference type="HOGENOM" id="CLU_115403_13_4_6"/>
<dbReference type="InterPro" id="IPR002645">
    <property type="entry name" value="STAS_dom"/>
</dbReference>
<proteinExistence type="predicted"/>
<dbReference type="PROSITE" id="PS50801">
    <property type="entry name" value="STAS"/>
    <property type="match status" value="1"/>
</dbReference>
<protein>
    <recommendedName>
        <fullName evidence="1">STAS domain-containing protein</fullName>
    </recommendedName>
</protein>
<accession>A0A077NR10</accession>
<dbReference type="InterPro" id="IPR058548">
    <property type="entry name" value="MlaB-like_STAS"/>
</dbReference>
<evidence type="ECO:0000313" key="2">
    <source>
        <dbReference type="EMBL" id="CDH00096.1"/>
    </source>
</evidence>
<dbReference type="EMBL" id="CBSV010000037">
    <property type="protein sequence ID" value="CDH00096.1"/>
    <property type="molecule type" value="Genomic_DNA"/>
</dbReference>
<gene>
    <name evidence="2" type="ORF">XBFM1_1310076</name>
</gene>
<dbReference type="Gene3D" id="3.30.750.24">
    <property type="entry name" value="STAS domain"/>
    <property type="match status" value="1"/>
</dbReference>
<dbReference type="AlphaFoldDB" id="A0A077NR10"/>
<dbReference type="SUPFAM" id="SSF52091">
    <property type="entry name" value="SpoIIaa-like"/>
    <property type="match status" value="1"/>
</dbReference>
<sequence>MENREISQTSDDGKISWEQTGSTLFLHGTLDRDSLLPLWQQKDSVLVEIKNIDVSRLEHVDSTGLALFVRLKGDMQQRGKLLTFSGISERLETLIALYGLKSLFDANTPDM</sequence>
<dbReference type="InterPro" id="IPR036513">
    <property type="entry name" value="STAS_dom_sf"/>
</dbReference>
<dbReference type="PANTHER" id="PTHR35849:SF1">
    <property type="entry name" value="INTERMEMBRANE PHOSPHOLIPID TRANSPORT SYSTEM BINDING PROTEIN MLAB"/>
    <property type="match status" value="1"/>
</dbReference>
<comment type="caution">
    <text evidence="2">The sequence shown here is derived from an EMBL/GenBank/DDBJ whole genome shotgun (WGS) entry which is preliminary data.</text>
</comment>